<accession>A0A2T4IQN0</accession>
<protein>
    <submittedName>
        <fullName evidence="1">Uncharacterized protein</fullName>
    </submittedName>
</protein>
<name>A0A2T4IQN0_9HYPH</name>
<dbReference type="AlphaFoldDB" id="A0A2T4IQN0"/>
<organism evidence="1 2">
    <name type="scientific">Mesorhizobium helmanticense</name>
    <dbReference type="NCBI Taxonomy" id="1776423"/>
    <lineage>
        <taxon>Bacteria</taxon>
        <taxon>Pseudomonadati</taxon>
        <taxon>Pseudomonadota</taxon>
        <taxon>Alphaproteobacteria</taxon>
        <taxon>Hyphomicrobiales</taxon>
        <taxon>Phyllobacteriaceae</taxon>
        <taxon>Mesorhizobium</taxon>
    </lineage>
</organism>
<gene>
    <name evidence="1" type="ORF">C9427_24255</name>
</gene>
<dbReference type="OrthoDB" id="8086764at2"/>
<proteinExistence type="predicted"/>
<reference evidence="1 2" key="1">
    <citation type="submission" date="2018-03" db="EMBL/GenBank/DDBJ databases">
        <title>Genome sequence of the symbiotic type strain Mesorhizobium helmanticense CSLC115NT isolated from Lotus corniculatus nodules.</title>
        <authorList>
            <person name="Sannazzaro A.I."/>
            <person name="Torres Tejerizo G.A."/>
            <person name="Dip D."/>
            <person name="Caballero M."/>
            <person name="Pistorio M."/>
            <person name="Estrella M.J."/>
        </authorList>
    </citation>
    <scope>NUCLEOTIDE SEQUENCE [LARGE SCALE GENOMIC DNA]</scope>
    <source>
        <strain evidence="1 2">CSLC115N</strain>
    </source>
</reference>
<keyword evidence="2" id="KW-1185">Reference proteome</keyword>
<dbReference type="RefSeq" id="WP_107651694.1">
    <property type="nucleotide sequence ID" value="NZ_PZJX01000045.1"/>
</dbReference>
<comment type="caution">
    <text evidence="1">The sequence shown here is derived from an EMBL/GenBank/DDBJ whole genome shotgun (WGS) entry which is preliminary data.</text>
</comment>
<evidence type="ECO:0000313" key="2">
    <source>
        <dbReference type="Proteomes" id="UP000240259"/>
    </source>
</evidence>
<sequence length="65" mass="7267">MSNREIGASQALRKRVTELSERMRGAQITENELNIFRKVAAVMEDGKGRIDVDDLIAASFVNETD</sequence>
<dbReference type="Proteomes" id="UP000240259">
    <property type="component" value="Unassembled WGS sequence"/>
</dbReference>
<dbReference type="EMBL" id="PZJX01000045">
    <property type="protein sequence ID" value="PTE07878.1"/>
    <property type="molecule type" value="Genomic_DNA"/>
</dbReference>
<evidence type="ECO:0000313" key="1">
    <source>
        <dbReference type="EMBL" id="PTE07878.1"/>
    </source>
</evidence>